<reference evidence="3" key="1">
    <citation type="submission" date="2014-02" db="EMBL/GenBank/DDBJ databases">
        <authorList>
            <person name="Genoscope - CEA"/>
        </authorList>
    </citation>
    <scope>NUCLEOTIDE SEQUENCE</scope>
    <source>
        <strain evidence="3">LS3</strain>
    </source>
</reference>
<dbReference type="Pfam" id="PF00300">
    <property type="entry name" value="His_Phos_1"/>
    <property type="match status" value="1"/>
</dbReference>
<feature type="active site" description="Tele-phosphohistidine intermediate" evidence="1">
    <location>
        <position position="14"/>
    </location>
</feature>
<dbReference type="GO" id="GO:0050278">
    <property type="term" value="F:sedoheptulose-bisphosphatase activity"/>
    <property type="evidence" value="ECO:0007669"/>
    <property type="project" value="TreeGrafter"/>
</dbReference>
<dbReference type="AlphaFoldDB" id="A0A060T7Q2"/>
<dbReference type="CDD" id="cd07067">
    <property type="entry name" value="HP_PGM_like"/>
    <property type="match status" value="1"/>
</dbReference>
<dbReference type="SUPFAM" id="SSF53254">
    <property type="entry name" value="Phosphoglycerate mutase-like"/>
    <property type="match status" value="1"/>
</dbReference>
<evidence type="ECO:0000256" key="2">
    <source>
        <dbReference type="PIRSR" id="PIRSR613078-2"/>
    </source>
</evidence>
<reference evidence="3" key="2">
    <citation type="submission" date="2014-06" db="EMBL/GenBank/DDBJ databases">
        <title>The complete genome of Blastobotrys (Arxula) adeninivorans LS3 - a yeast of biotechnological interest.</title>
        <authorList>
            <person name="Kunze G."/>
            <person name="Gaillardin C."/>
            <person name="Czernicka M."/>
            <person name="Durrens P."/>
            <person name="Martin T."/>
            <person name="Boer E."/>
            <person name="Gabaldon T."/>
            <person name="Cruz J."/>
            <person name="Talla E."/>
            <person name="Marck C."/>
            <person name="Goffeau A."/>
            <person name="Barbe V."/>
            <person name="Baret P."/>
            <person name="Baronian K."/>
            <person name="Beier S."/>
            <person name="Bleykasten C."/>
            <person name="Bode R."/>
            <person name="Casaregola S."/>
            <person name="Despons L."/>
            <person name="Fairhead C."/>
            <person name="Giersberg M."/>
            <person name="Gierski P."/>
            <person name="Hahnel U."/>
            <person name="Hartmann A."/>
            <person name="Jankowska D."/>
            <person name="Jubin C."/>
            <person name="Jung P."/>
            <person name="Lafontaine I."/>
            <person name="Leh-Louis V."/>
            <person name="Lemaire M."/>
            <person name="Marcet-Houben M."/>
            <person name="Mascher M."/>
            <person name="Morel G."/>
            <person name="Richard G.-F."/>
            <person name="Riechen J."/>
            <person name="Sacerdot C."/>
            <person name="Sarkar A."/>
            <person name="Savel G."/>
            <person name="Schacherer J."/>
            <person name="Sherman D."/>
            <person name="Straub M.-L."/>
            <person name="Stein N."/>
            <person name="Thierry A."/>
            <person name="Trautwein-Schult A."/>
            <person name="Westhof E."/>
            <person name="Worch S."/>
            <person name="Dujon B."/>
            <person name="Souciet J.-L."/>
            <person name="Wincker P."/>
            <person name="Scholz U."/>
            <person name="Neuveglise N."/>
        </authorList>
    </citation>
    <scope>NUCLEOTIDE SEQUENCE</scope>
    <source>
        <strain evidence="3">LS3</strain>
    </source>
</reference>
<dbReference type="PhylomeDB" id="A0A060T7Q2"/>
<accession>A0A060T7Q2</accession>
<protein>
    <submittedName>
        <fullName evidence="3">ARAD1B21604p</fullName>
    </submittedName>
</protein>
<evidence type="ECO:0000256" key="1">
    <source>
        <dbReference type="PIRSR" id="PIRSR613078-1"/>
    </source>
</evidence>
<feature type="binding site" evidence="2">
    <location>
        <position position="70"/>
    </location>
    <ligand>
        <name>substrate</name>
    </ligand>
</feature>
<name>A0A060T7Q2_BLAAD</name>
<dbReference type="PANTHER" id="PTHR48100:SF15">
    <property type="entry name" value="SEDOHEPTULOSE 1,7-BISPHOSPHATASE"/>
    <property type="match status" value="1"/>
</dbReference>
<evidence type="ECO:0000313" key="3">
    <source>
        <dbReference type="EMBL" id="CDP36814.1"/>
    </source>
</evidence>
<dbReference type="Gene3D" id="3.40.50.1240">
    <property type="entry name" value="Phosphoglycerate mutase-like"/>
    <property type="match status" value="1"/>
</dbReference>
<dbReference type="PIRSF" id="PIRSF000709">
    <property type="entry name" value="6PFK_2-Ptase"/>
    <property type="match status" value="1"/>
</dbReference>
<proteinExistence type="predicted"/>
<dbReference type="InterPro" id="IPR029033">
    <property type="entry name" value="His_PPase_superfam"/>
</dbReference>
<organism evidence="3">
    <name type="scientific">Blastobotrys adeninivorans</name>
    <name type="common">Yeast</name>
    <name type="synonym">Arxula adeninivorans</name>
    <dbReference type="NCBI Taxonomy" id="409370"/>
    <lineage>
        <taxon>Eukaryota</taxon>
        <taxon>Fungi</taxon>
        <taxon>Dikarya</taxon>
        <taxon>Ascomycota</taxon>
        <taxon>Saccharomycotina</taxon>
        <taxon>Dipodascomycetes</taxon>
        <taxon>Dipodascales</taxon>
        <taxon>Trichomonascaceae</taxon>
        <taxon>Blastobotrys</taxon>
    </lineage>
</organism>
<dbReference type="InterPro" id="IPR050275">
    <property type="entry name" value="PGM_Phosphatase"/>
</dbReference>
<dbReference type="FunFam" id="3.40.50.1240:FF:000022">
    <property type="entry name" value="Phosphoglycerate mutase family protein"/>
    <property type="match status" value="1"/>
</dbReference>
<dbReference type="PANTHER" id="PTHR48100">
    <property type="entry name" value="BROAD-SPECIFICITY PHOSPHATASE YOR283W-RELATED"/>
    <property type="match status" value="1"/>
</dbReference>
<gene>
    <name evidence="3" type="ORF">GNLVRS02_ARAD1B21604g</name>
</gene>
<dbReference type="GO" id="GO:0046390">
    <property type="term" value="P:ribose phosphate biosynthetic process"/>
    <property type="evidence" value="ECO:0007669"/>
    <property type="project" value="TreeGrafter"/>
</dbReference>
<sequence>MTRAPTPRVIFVRHGETEWSLSGQHTSRTELPLTEDGARRVRATGQALVGPDRLIVPTSLEKVFVSPRKRAHQTLDLLFESHLGALEGIPVEETQDIREWEYGDYEGMLTKDIRALRKSRGLDKDTEWSIWRDGCENGESPEEVKERVDRLIDRIVEIHRKAVEENRASDVVVIGHGHILRCLTLRWVNRPIDVNPSLILEAGGVGVLSYEHHNCDERAICLGGAFVVPPHH</sequence>
<dbReference type="InterPro" id="IPR013078">
    <property type="entry name" value="His_Pase_superF_clade-1"/>
</dbReference>
<dbReference type="SMART" id="SM00855">
    <property type="entry name" value="PGAM"/>
    <property type="match status" value="1"/>
</dbReference>
<feature type="binding site" evidence="2">
    <location>
        <begin position="99"/>
        <end position="102"/>
    </location>
    <ligand>
        <name>substrate</name>
    </ligand>
</feature>
<feature type="active site" description="Proton donor/acceptor" evidence="1">
    <location>
        <position position="99"/>
    </location>
</feature>
<dbReference type="EMBL" id="HG937692">
    <property type="protein sequence ID" value="CDP36814.1"/>
    <property type="molecule type" value="Genomic_DNA"/>
</dbReference>